<feature type="compositionally biased region" description="Polar residues" evidence="2">
    <location>
        <begin position="1311"/>
        <end position="1321"/>
    </location>
</feature>
<feature type="transmembrane region" description="Helical" evidence="3">
    <location>
        <begin position="702"/>
        <end position="728"/>
    </location>
</feature>
<feature type="region of interest" description="Disordered" evidence="2">
    <location>
        <begin position="1185"/>
        <end position="1204"/>
    </location>
</feature>
<gene>
    <name evidence="5" type="ORF">EgrG_000728300</name>
</gene>
<name>A0A068WWI4_ECHGR</name>
<keyword evidence="1" id="KW-0175">Coiled coil</keyword>
<feature type="compositionally biased region" description="Polar residues" evidence="2">
    <location>
        <begin position="429"/>
        <end position="442"/>
    </location>
</feature>
<feature type="chain" id="PRO_5035983497" evidence="4">
    <location>
        <begin position="24"/>
        <end position="1321"/>
    </location>
</feature>
<evidence type="ECO:0000313" key="7">
    <source>
        <dbReference type="WBParaSite" id="EgrG_000728300"/>
    </source>
</evidence>
<feature type="signal peptide" evidence="4">
    <location>
        <begin position="1"/>
        <end position="23"/>
    </location>
</feature>
<dbReference type="OrthoDB" id="6022771at2759"/>
<dbReference type="EMBL" id="LK028599">
    <property type="protein sequence ID" value="CDS24206.1"/>
    <property type="molecule type" value="Genomic_DNA"/>
</dbReference>
<feature type="compositionally biased region" description="Pro residues" evidence="2">
    <location>
        <begin position="1255"/>
        <end position="1264"/>
    </location>
</feature>
<feature type="compositionally biased region" description="Polar residues" evidence="2">
    <location>
        <begin position="396"/>
        <end position="406"/>
    </location>
</feature>
<feature type="compositionally biased region" description="Polar residues" evidence="2">
    <location>
        <begin position="290"/>
        <end position="307"/>
    </location>
</feature>
<feature type="compositionally biased region" description="Polar residues" evidence="2">
    <location>
        <begin position="242"/>
        <end position="255"/>
    </location>
</feature>
<feature type="compositionally biased region" description="Pro residues" evidence="2">
    <location>
        <begin position="1229"/>
        <end position="1238"/>
    </location>
</feature>
<evidence type="ECO:0000256" key="3">
    <source>
        <dbReference type="SAM" id="Phobius"/>
    </source>
</evidence>
<reference evidence="5" key="2">
    <citation type="submission" date="2014-06" db="EMBL/GenBank/DDBJ databases">
        <authorList>
            <person name="Aslett M."/>
        </authorList>
    </citation>
    <scope>NUCLEOTIDE SEQUENCE</scope>
</reference>
<feature type="compositionally biased region" description="Basic and acidic residues" evidence="2">
    <location>
        <begin position="337"/>
        <end position="353"/>
    </location>
</feature>
<evidence type="ECO:0000313" key="6">
    <source>
        <dbReference type="Proteomes" id="UP000492820"/>
    </source>
</evidence>
<feature type="compositionally biased region" description="Low complexity" evidence="2">
    <location>
        <begin position="124"/>
        <end position="136"/>
    </location>
</feature>
<feature type="compositionally biased region" description="Pro residues" evidence="2">
    <location>
        <begin position="1190"/>
        <end position="1201"/>
    </location>
</feature>
<protein>
    <submittedName>
        <fullName evidence="5 7">Melanoma inhibitory activity protein 3</fullName>
    </submittedName>
</protein>
<feature type="compositionally biased region" description="Polar residues" evidence="2">
    <location>
        <begin position="201"/>
        <end position="221"/>
    </location>
</feature>
<feature type="region of interest" description="Disordered" evidence="2">
    <location>
        <begin position="600"/>
        <end position="627"/>
    </location>
</feature>
<feature type="region of interest" description="Disordered" evidence="2">
    <location>
        <begin position="1211"/>
        <end position="1321"/>
    </location>
</feature>
<proteinExistence type="predicted"/>
<feature type="compositionally biased region" description="Polar residues" evidence="2">
    <location>
        <begin position="315"/>
        <end position="336"/>
    </location>
</feature>
<evidence type="ECO:0000256" key="4">
    <source>
        <dbReference type="SAM" id="SignalP"/>
    </source>
</evidence>
<dbReference type="PANTHER" id="PTHR47102:SF2">
    <property type="entry name" value="PROTEIN BNI1"/>
    <property type="match status" value="1"/>
</dbReference>
<keyword evidence="3" id="KW-0472">Membrane</keyword>
<keyword evidence="4" id="KW-0732">Signal</keyword>
<feature type="compositionally biased region" description="Polar residues" evidence="2">
    <location>
        <begin position="272"/>
        <end position="282"/>
    </location>
</feature>
<dbReference type="WBParaSite" id="EgrG_000728300">
    <property type="protein sequence ID" value="EgrG_000728300"/>
    <property type="gene ID" value="EgrG_000728300"/>
</dbReference>
<accession>A0A068WWI4</accession>
<reference evidence="7" key="3">
    <citation type="submission" date="2020-10" db="UniProtKB">
        <authorList>
            <consortium name="WormBaseParasite"/>
        </authorList>
    </citation>
    <scope>IDENTIFICATION</scope>
</reference>
<dbReference type="PANTHER" id="PTHR47102">
    <property type="entry name" value="PROTEIN BNI1"/>
    <property type="match status" value="1"/>
</dbReference>
<feature type="coiled-coil region" evidence="1">
    <location>
        <begin position="811"/>
        <end position="927"/>
    </location>
</feature>
<keyword evidence="3" id="KW-0812">Transmembrane</keyword>
<feature type="region of interest" description="Disordered" evidence="2">
    <location>
        <begin position="110"/>
        <end position="559"/>
    </location>
</feature>
<evidence type="ECO:0000256" key="2">
    <source>
        <dbReference type="SAM" id="MobiDB-lite"/>
    </source>
</evidence>
<feature type="compositionally biased region" description="Polar residues" evidence="2">
    <location>
        <begin position="459"/>
        <end position="482"/>
    </location>
</feature>
<dbReference type="InterPro" id="IPR051661">
    <property type="entry name" value="Actin_filament_regulator"/>
</dbReference>
<evidence type="ECO:0000256" key="1">
    <source>
        <dbReference type="SAM" id="Coils"/>
    </source>
</evidence>
<feature type="compositionally biased region" description="Polar residues" evidence="2">
    <location>
        <begin position="142"/>
        <end position="157"/>
    </location>
</feature>
<feature type="compositionally biased region" description="Low complexity" evidence="2">
    <location>
        <begin position="170"/>
        <end position="180"/>
    </location>
</feature>
<keyword evidence="3" id="KW-1133">Transmembrane helix</keyword>
<organism evidence="5">
    <name type="scientific">Echinococcus granulosus</name>
    <name type="common">Hydatid tapeworm</name>
    <dbReference type="NCBI Taxonomy" id="6210"/>
    <lineage>
        <taxon>Eukaryota</taxon>
        <taxon>Metazoa</taxon>
        <taxon>Spiralia</taxon>
        <taxon>Lophotrochozoa</taxon>
        <taxon>Platyhelminthes</taxon>
        <taxon>Cestoda</taxon>
        <taxon>Eucestoda</taxon>
        <taxon>Cyclophyllidea</taxon>
        <taxon>Taeniidae</taxon>
        <taxon>Echinococcus</taxon>
        <taxon>Echinococcus granulosus group</taxon>
    </lineage>
</organism>
<reference evidence="5 6" key="1">
    <citation type="journal article" date="2013" name="Nature">
        <title>The genomes of four tapeworm species reveal adaptations to parasitism.</title>
        <authorList>
            <person name="Tsai I.J."/>
            <person name="Zarowiecki M."/>
            <person name="Holroyd N."/>
            <person name="Garciarrubio A."/>
            <person name="Sanchez-Flores A."/>
            <person name="Brooks K.L."/>
            <person name="Tracey A."/>
            <person name="Bobes R.J."/>
            <person name="Fragoso G."/>
            <person name="Sciutto E."/>
            <person name="Aslett M."/>
            <person name="Beasley H."/>
            <person name="Bennett H.M."/>
            <person name="Cai J."/>
            <person name="Camicia F."/>
            <person name="Clark R."/>
            <person name="Cucher M."/>
            <person name="De Silva N."/>
            <person name="Day T.A."/>
            <person name="Deplazes P."/>
            <person name="Estrada K."/>
            <person name="Fernandez C."/>
            <person name="Holland P.W."/>
            <person name="Hou J."/>
            <person name="Hu S."/>
            <person name="Huckvale T."/>
            <person name="Hung S.S."/>
            <person name="Kamenetzky L."/>
            <person name="Keane J.A."/>
            <person name="Kiss F."/>
            <person name="Koziol U."/>
            <person name="Lambert O."/>
            <person name="Liu K."/>
            <person name="Luo X."/>
            <person name="Luo Y."/>
            <person name="Macchiaroli N."/>
            <person name="Nichol S."/>
            <person name="Paps J."/>
            <person name="Parkinson J."/>
            <person name="Pouchkina-Stantcheva N."/>
            <person name="Riddiford N."/>
            <person name="Rosenzvit M."/>
            <person name="Salinas G."/>
            <person name="Wasmuth J.D."/>
            <person name="Zamanian M."/>
            <person name="Zheng Y."/>
            <person name="Cai X."/>
            <person name="Soberon X."/>
            <person name="Olson P.D."/>
            <person name="Laclette J.P."/>
            <person name="Brehm K."/>
            <person name="Berriman M."/>
            <person name="Garciarrubio A."/>
            <person name="Bobes R.J."/>
            <person name="Fragoso G."/>
            <person name="Sanchez-Flores A."/>
            <person name="Estrada K."/>
            <person name="Cevallos M.A."/>
            <person name="Morett E."/>
            <person name="Gonzalez V."/>
            <person name="Portillo T."/>
            <person name="Ochoa-Leyva A."/>
            <person name="Jose M.V."/>
            <person name="Sciutto E."/>
            <person name="Landa A."/>
            <person name="Jimenez L."/>
            <person name="Valdes V."/>
            <person name="Carrero J.C."/>
            <person name="Larralde C."/>
            <person name="Morales-Montor J."/>
            <person name="Limon-Lason J."/>
            <person name="Soberon X."/>
            <person name="Laclette J.P."/>
        </authorList>
    </citation>
    <scope>NUCLEOTIDE SEQUENCE [LARGE SCALE GENOMIC DNA]</scope>
</reference>
<feature type="coiled-coil region" evidence="1">
    <location>
        <begin position="1102"/>
        <end position="1174"/>
    </location>
</feature>
<sequence length="1321" mass="146913">MLFGCRLLLFVAWLISLAAATSSQGPTELICFDPECSTPYLLGEVITDLPEQSLRKGAIIEIFGQSALEESYRIKVGEHFYDVHSSFLRLGAKLLEPRSMVRVKLSRFDSSTVQPTGGGEKSVDFSTVSSTSDSSSIAKEITLSSKRVDTPSTQQNITPPPSEKGTSDYQFLQQQQQQQEHQQKPGPTVSQSSELPKETIKPSQPVQQQEGVPLSTLQATEGANMRPSDHSSTLEKPRTIDETSSSLSPPKTTVPGSGLETEIVSPPVGQHHLQQPYLSSEKATSDGRFIQQQEHQQKSRPTASQSPEIPKETIKPSQPVQQQERVPLSTLQTTEDANMRPSDHSSTLEKPRIFVETTSHSPSSEAKVPGSGLETETTPPSTSQQRLQDSGPKLQSVESVRMQTSDLHSHASMPETNTASVHVEKHEVQQPSIEKLQSQKTNVDMKISSEPTIKIEEISPSTDQHRQQLNQSPLQEPFSQVGTGAKAPSSDSRTVLHPNIEMGHSSAQNTQTLEPHLKTFADQKSQYVQMQSPVPPKEKERVSQSDQVVTDESSDHQPKVLHHAESGLKDVSEINSQELAIEASAPGNTDHGLTNKFEEAEEPPSYTSVESHSPDLGELVENDEDPPLRPLMDIATESTFFHCLSYASNGTFMSPSIDSSSHIVKKSILAGAVLFFARQYFNAAQILLFKLPLTLVSSLDRILTFAFHLPLVFFIAWLLFLLSILTTWQIVKLFNRLLFIGLTSSNPDDPRRRSLAEWLAVEENANLLAGSLADKEEAYARLIVWSTKVSERYEHQTRNHSTSETRIHNQLRDLKASLADSLQENKELRVTHDALVEQLSNVKTEAAATATRLRKEVAALNDRLEECTRQYTESIEKEKALLACEVNSHQSRAENAEKMVNELKEANQRFEEDRAARERELSSLREAFIELKSAELKKKKNQSRAAKKCVAAAAEKQNEDKGSTGGWEVEDELDMDEIIEEIEGPLEQASEGDGDEVQSSLREFLEVGRLRVALEDSEKQARAETAARKQETELRTQLQETVEVLKGENADLSQRLRVATEDCDASKKKLEILSEYFKEREAVLQRDLGRQALSESESMEELKFLRSKQESYEVEVKTLRDQLASARRELAESERVNRRHISEFLRLHENWLSARALENVVKDLRGENNILRQKMFTGERATINKLLSGIPPPPPPPPPPAVALATTKLPEMRSTSRQSEKSVGSHPQIYPPPPPPFLPFSQIPLTGPGGSQFIPPIPPPPPSLPNSLLSQRQQVEANRQVPLAAVPASTSRDAAQSSPKSGSNTSGSNRFIKQQLQYHQR</sequence>
<dbReference type="Proteomes" id="UP000492820">
    <property type="component" value="Unassembled WGS sequence"/>
</dbReference>
<evidence type="ECO:0000313" key="5">
    <source>
        <dbReference type="EMBL" id="CDS24206.1"/>
    </source>
</evidence>
<feature type="compositionally biased region" description="Basic and acidic residues" evidence="2">
    <location>
        <begin position="227"/>
        <end position="241"/>
    </location>
</feature>
<feature type="coiled-coil region" evidence="1">
    <location>
        <begin position="1028"/>
        <end position="1062"/>
    </location>
</feature>
<feature type="compositionally biased region" description="Low complexity" evidence="2">
    <location>
        <begin position="1297"/>
        <end position="1309"/>
    </location>
</feature>
<feature type="compositionally biased region" description="Polar residues" evidence="2">
    <location>
        <begin position="374"/>
        <end position="388"/>
    </location>
</feature>
<feature type="compositionally biased region" description="Polar residues" evidence="2">
    <location>
        <begin position="522"/>
        <end position="532"/>
    </location>
</feature>